<dbReference type="VEuPathDB" id="PiroplasmaDB:BmR1_04g08875"/>
<keyword evidence="1" id="KW-1133">Transmembrane helix</keyword>
<dbReference type="Proteomes" id="UP000002899">
    <property type="component" value="Chromosome IV"/>
</dbReference>
<evidence type="ECO:0008006" key="4">
    <source>
        <dbReference type="Google" id="ProtNLM"/>
    </source>
</evidence>
<dbReference type="KEGG" id="bmic:BmR1_04g08875"/>
<accession>I7IHK1</accession>
<keyword evidence="3" id="KW-1185">Reference proteome</keyword>
<sequence>MYKAVDIWDKFFQILATLGAMVIAYVILNFEETHFSVEKREKSEKLDLNLINRINFELLLKDPPETRYIVVKASENHVSSHALMTNLATILSNKLATSRQQNLENIRDLTKFIPQILEHRNAVLYSVGNDTVTVCMKLLTELLEDMEIVYHVPHNRTTLEKLISMKTCDLLQNNNVEQFIHLNPFVKIDSKYERNNIYSTNLIRLMVKNAVYEYIEKISSRFGKVYGLWWKEEVSNAVTRIFIRNMENNEVSTQNLRQFGEELEATLTSLGQFIFLDINKDDRLSSDELMHIFEVPNAEISLPFIFLLFKIATSRYSFTISMIDFIIFNFSLRITDDATSAQLCNIVRL</sequence>
<dbReference type="AlphaFoldDB" id="I7IHK1"/>
<evidence type="ECO:0000256" key="1">
    <source>
        <dbReference type="SAM" id="Phobius"/>
    </source>
</evidence>
<protein>
    <recommendedName>
        <fullName evidence="4">EF-hand domain-containing protein</fullName>
    </recommendedName>
</protein>
<name>I7IHK1_BABMR</name>
<dbReference type="PROSITE" id="PS00018">
    <property type="entry name" value="EF_HAND_1"/>
    <property type="match status" value="1"/>
</dbReference>
<gene>
    <name evidence="2" type="ORF">BmR1_04g08875</name>
</gene>
<reference evidence="2 3" key="3">
    <citation type="journal article" date="2016" name="Sci. Rep.">
        <title>Genome-wide diversity and gene expression profiling of Babesia microti isolates identify polymorphic genes that mediate host-pathogen interactions.</title>
        <authorList>
            <person name="Silva J.C."/>
            <person name="Cornillot E."/>
            <person name="McCracken C."/>
            <person name="Usmani-Brown S."/>
            <person name="Dwivedi A."/>
            <person name="Ifeonu O.O."/>
            <person name="Crabtree J."/>
            <person name="Gotia H.T."/>
            <person name="Virji A.Z."/>
            <person name="Reynes C."/>
            <person name="Colinge J."/>
            <person name="Kumar V."/>
            <person name="Lawres L."/>
            <person name="Pazzi J.E."/>
            <person name="Pablo J.V."/>
            <person name="Hung C."/>
            <person name="Brancato J."/>
            <person name="Kumari P."/>
            <person name="Orvis J."/>
            <person name="Tretina K."/>
            <person name="Chibucos M."/>
            <person name="Ott S."/>
            <person name="Sadzewicz L."/>
            <person name="Sengamalay N."/>
            <person name="Shetty A.C."/>
            <person name="Su Q."/>
            <person name="Tallon L."/>
            <person name="Fraser C.M."/>
            <person name="Frutos R."/>
            <person name="Molina D.M."/>
            <person name="Krause P.J."/>
            <person name="Ben Mamoun C."/>
        </authorList>
    </citation>
    <scope>NUCLEOTIDE SEQUENCE [LARGE SCALE GENOMIC DNA]</scope>
    <source>
        <strain evidence="2 3">RI</strain>
    </source>
</reference>
<reference evidence="2 3" key="2">
    <citation type="journal article" date="2013" name="PLoS ONE">
        <title>Whole genome mapping and re-organization of the nuclear and mitochondrial genomes of Babesia microti isolates.</title>
        <authorList>
            <person name="Cornillot E."/>
            <person name="Dassouli A."/>
            <person name="Garg A."/>
            <person name="Pachikara N."/>
            <person name="Randazzo S."/>
            <person name="Depoix D."/>
            <person name="Carcy B."/>
            <person name="Delbecq S."/>
            <person name="Frutos R."/>
            <person name="Silva J.C."/>
            <person name="Sutton R."/>
            <person name="Krause P.J."/>
            <person name="Mamoun C.B."/>
        </authorList>
    </citation>
    <scope>NUCLEOTIDE SEQUENCE [LARGE SCALE GENOMIC DNA]</scope>
    <source>
        <strain evidence="2 3">RI</strain>
    </source>
</reference>
<evidence type="ECO:0000313" key="2">
    <source>
        <dbReference type="EMBL" id="CCF75952.1"/>
    </source>
</evidence>
<organism evidence="2 3">
    <name type="scientific">Babesia microti (strain RI)</name>
    <dbReference type="NCBI Taxonomy" id="1133968"/>
    <lineage>
        <taxon>Eukaryota</taxon>
        <taxon>Sar</taxon>
        <taxon>Alveolata</taxon>
        <taxon>Apicomplexa</taxon>
        <taxon>Aconoidasida</taxon>
        <taxon>Piroplasmida</taxon>
        <taxon>Babesiidae</taxon>
        <taxon>Babesia</taxon>
    </lineage>
</organism>
<dbReference type="RefSeq" id="XP_012650360.1">
    <property type="nucleotide sequence ID" value="XM_012794906.1"/>
</dbReference>
<reference evidence="2 3" key="1">
    <citation type="journal article" date="2012" name="Nucleic Acids Res.">
        <title>Sequencing of the smallest Apicomplexan genome from the human pathogen Babesia microti.</title>
        <authorList>
            <person name="Cornillot E."/>
            <person name="Hadj-Kaddour K."/>
            <person name="Dassouli A."/>
            <person name="Noel B."/>
            <person name="Ranwez V."/>
            <person name="Vacherie B."/>
            <person name="Augagneur Y."/>
            <person name="Bres V."/>
            <person name="Duclos A."/>
            <person name="Randazzo S."/>
            <person name="Carcy B."/>
            <person name="Debierre-Grockiego F."/>
            <person name="Delbecq S."/>
            <person name="Moubri-Menage K."/>
            <person name="Shams-Eldin H."/>
            <person name="Usmani-Brown S."/>
            <person name="Bringaud F."/>
            <person name="Wincker P."/>
            <person name="Vivares C.P."/>
            <person name="Schwarz R.T."/>
            <person name="Schetters T.P."/>
            <person name="Krause P.J."/>
            <person name="Gorenflot A."/>
            <person name="Berry V."/>
            <person name="Barbe V."/>
            <person name="Ben Mamoun C."/>
        </authorList>
    </citation>
    <scope>NUCLEOTIDE SEQUENCE [LARGE SCALE GENOMIC DNA]</scope>
    <source>
        <strain evidence="2 3">RI</strain>
    </source>
</reference>
<keyword evidence="1" id="KW-0812">Transmembrane</keyword>
<proteinExistence type="predicted"/>
<feature type="transmembrane region" description="Helical" evidence="1">
    <location>
        <begin position="12"/>
        <end position="30"/>
    </location>
</feature>
<dbReference type="EMBL" id="LN871599">
    <property type="protein sequence ID" value="CCF75952.1"/>
    <property type="molecule type" value="Genomic_DNA"/>
</dbReference>
<keyword evidence="1" id="KW-0472">Membrane</keyword>
<dbReference type="InterPro" id="IPR018247">
    <property type="entry name" value="EF_Hand_1_Ca_BS"/>
</dbReference>
<dbReference type="GeneID" id="24426406"/>
<evidence type="ECO:0000313" key="3">
    <source>
        <dbReference type="Proteomes" id="UP000002899"/>
    </source>
</evidence>